<dbReference type="PANTHER" id="PTHR11782:SF83">
    <property type="entry name" value="GUANOSINE-DIPHOSPHATASE"/>
    <property type="match status" value="1"/>
</dbReference>
<dbReference type="GO" id="GO:0016020">
    <property type="term" value="C:membrane"/>
    <property type="evidence" value="ECO:0007669"/>
    <property type="project" value="TreeGrafter"/>
</dbReference>
<name>A0A137NQY2_CONC2</name>
<evidence type="ECO:0000256" key="6">
    <source>
        <dbReference type="SAM" id="SignalP"/>
    </source>
</evidence>
<dbReference type="OrthoDB" id="6372431at2759"/>
<evidence type="ECO:0000256" key="2">
    <source>
        <dbReference type="ARBA" id="ARBA00022801"/>
    </source>
</evidence>
<feature type="non-terminal residue" evidence="7">
    <location>
        <position position="206"/>
    </location>
</feature>
<feature type="active site" description="Proton acceptor" evidence="5">
    <location>
        <position position="198"/>
    </location>
</feature>
<evidence type="ECO:0000256" key="3">
    <source>
        <dbReference type="ARBA" id="ARBA00037742"/>
    </source>
</evidence>
<dbReference type="EMBL" id="KQ964956">
    <property type="protein sequence ID" value="KXN65176.1"/>
    <property type="molecule type" value="Genomic_DNA"/>
</dbReference>
<reference evidence="7 8" key="1">
    <citation type="journal article" date="2015" name="Genome Biol. Evol.">
        <title>Phylogenomic analyses indicate that early fungi evolved digesting cell walls of algal ancestors of land plants.</title>
        <authorList>
            <person name="Chang Y."/>
            <person name="Wang S."/>
            <person name="Sekimoto S."/>
            <person name="Aerts A.L."/>
            <person name="Choi C."/>
            <person name="Clum A."/>
            <person name="LaButti K.M."/>
            <person name="Lindquist E.A."/>
            <person name="Yee Ngan C."/>
            <person name="Ohm R.A."/>
            <person name="Salamov A.A."/>
            <person name="Grigoriev I.V."/>
            <person name="Spatafora J.W."/>
            <person name="Berbee M.L."/>
        </authorList>
    </citation>
    <scope>NUCLEOTIDE SEQUENCE [LARGE SCALE GENOMIC DNA]</scope>
    <source>
        <strain evidence="7 8">NRRL 28638</strain>
    </source>
</reference>
<dbReference type="InterPro" id="IPR000407">
    <property type="entry name" value="GDA1_CD39_NTPase"/>
</dbReference>
<dbReference type="PANTHER" id="PTHR11782">
    <property type="entry name" value="ADENOSINE/GUANOSINE DIPHOSPHATASE"/>
    <property type="match status" value="1"/>
</dbReference>
<evidence type="ECO:0000256" key="4">
    <source>
        <dbReference type="ARBA" id="ARBA00038903"/>
    </source>
</evidence>
<accession>A0A137NQY2</accession>
<evidence type="ECO:0000256" key="5">
    <source>
        <dbReference type="PIRSR" id="PIRSR600407-1"/>
    </source>
</evidence>
<sequence length="206" mass="23186">MKLILLNTLLIVNYNCFTLNFKNSWFNSGSSSSITNTLPKSASDLKLPQDNNYKAYNSTLNTSYGIILDAGSTGTRLFIYEWDPPKSCHYSPYVRGSKFRSGPREGKQIKIKKIGGLHNVDPSNVKEYLQEFLDFALDYVPKEQHHRTPIALLATAGMRIIPRARSSDIIDQVKLNLNSTGFYFDKTYGAIVIPGEYEGVFGWLAT</sequence>
<proteinExistence type="inferred from homology"/>
<dbReference type="Gene3D" id="3.30.420.40">
    <property type="match status" value="1"/>
</dbReference>
<comment type="similarity">
    <text evidence="1">Belongs to the GDA1/CD39 NTPase family.</text>
</comment>
<feature type="chain" id="PRO_5007293951" description="guanosine-diphosphatase" evidence="6">
    <location>
        <begin position="19"/>
        <end position="206"/>
    </location>
</feature>
<feature type="signal peptide" evidence="6">
    <location>
        <begin position="1"/>
        <end position="18"/>
    </location>
</feature>
<evidence type="ECO:0000313" key="8">
    <source>
        <dbReference type="Proteomes" id="UP000070444"/>
    </source>
</evidence>
<keyword evidence="2" id="KW-0378">Hydrolase</keyword>
<comment type="function">
    <text evidence="3">After transfer of sugars to endogenous macromolecular acceptors, the enzyme converts nucleoside diphosphates to nucleoside monophosphates which in turn exit the Golgi lumen in a coupled antiporter reaction, allowing entry of additional nucleotide sugar from the cytosol.</text>
</comment>
<dbReference type="EC" id="3.6.1.42" evidence="4"/>
<dbReference type="Pfam" id="PF01150">
    <property type="entry name" value="GDA1_CD39"/>
    <property type="match status" value="1"/>
</dbReference>
<gene>
    <name evidence="7" type="ORF">CONCODRAFT_169743</name>
</gene>
<evidence type="ECO:0000256" key="1">
    <source>
        <dbReference type="ARBA" id="ARBA00009283"/>
    </source>
</evidence>
<dbReference type="GO" id="GO:0009134">
    <property type="term" value="P:nucleoside diphosphate catabolic process"/>
    <property type="evidence" value="ECO:0007669"/>
    <property type="project" value="TreeGrafter"/>
</dbReference>
<keyword evidence="8" id="KW-1185">Reference proteome</keyword>
<dbReference type="Proteomes" id="UP000070444">
    <property type="component" value="Unassembled WGS sequence"/>
</dbReference>
<dbReference type="AlphaFoldDB" id="A0A137NQY2"/>
<dbReference type="STRING" id="796925.A0A137NQY2"/>
<protein>
    <recommendedName>
        <fullName evidence="4">guanosine-diphosphatase</fullName>
        <ecNumber evidence="4">3.6.1.42</ecNumber>
    </recommendedName>
</protein>
<keyword evidence="6" id="KW-0732">Signal</keyword>
<evidence type="ECO:0000313" key="7">
    <source>
        <dbReference type="EMBL" id="KXN65176.1"/>
    </source>
</evidence>
<organism evidence="7 8">
    <name type="scientific">Conidiobolus coronatus (strain ATCC 28846 / CBS 209.66 / NRRL 28638)</name>
    <name type="common">Delacroixia coronata</name>
    <dbReference type="NCBI Taxonomy" id="796925"/>
    <lineage>
        <taxon>Eukaryota</taxon>
        <taxon>Fungi</taxon>
        <taxon>Fungi incertae sedis</taxon>
        <taxon>Zoopagomycota</taxon>
        <taxon>Entomophthoromycotina</taxon>
        <taxon>Entomophthoromycetes</taxon>
        <taxon>Entomophthorales</taxon>
        <taxon>Ancylistaceae</taxon>
        <taxon>Conidiobolus</taxon>
    </lineage>
</organism>
<dbReference type="GO" id="GO:0004382">
    <property type="term" value="F:GDP phosphatase activity"/>
    <property type="evidence" value="ECO:0007669"/>
    <property type="project" value="UniProtKB-EC"/>
</dbReference>